<dbReference type="InterPro" id="IPR012878">
    <property type="entry name" value="Beta-AFase-like_GH127_cat"/>
</dbReference>
<evidence type="ECO:0000259" key="3">
    <source>
        <dbReference type="Pfam" id="PF20736"/>
    </source>
</evidence>
<dbReference type="EMBL" id="BOMS01000026">
    <property type="protein sequence ID" value="GIE66049.1"/>
    <property type="molecule type" value="Genomic_DNA"/>
</dbReference>
<dbReference type="SUPFAM" id="SSF48208">
    <property type="entry name" value="Six-hairpin glycosidases"/>
    <property type="match status" value="1"/>
</dbReference>
<evidence type="ECO:0000313" key="5">
    <source>
        <dbReference type="EMBL" id="GIE66049.1"/>
    </source>
</evidence>
<feature type="domain" description="Non-reducing end beta-L-arabinofuranosidase-like GH127 C-terminal" evidence="4">
    <location>
        <begin position="522"/>
        <end position="631"/>
    </location>
</feature>
<dbReference type="Pfam" id="PF20736">
    <property type="entry name" value="Glyco_hydro127M"/>
    <property type="match status" value="1"/>
</dbReference>
<evidence type="ECO:0000259" key="2">
    <source>
        <dbReference type="Pfam" id="PF07944"/>
    </source>
</evidence>
<dbReference type="InterPro" id="IPR049046">
    <property type="entry name" value="Beta-AFase-like_GH127_middle"/>
</dbReference>
<protein>
    <recommendedName>
        <fullName evidence="7">Glycoside hydrolase family 127 protein</fullName>
    </recommendedName>
</protein>
<name>A0ABQ4B5U6_9ACTN</name>
<dbReference type="PANTHER" id="PTHR43465">
    <property type="entry name" value="DUF1680 DOMAIN PROTEIN (AFU_ORTHOLOGUE AFUA_1G08910)"/>
    <property type="match status" value="1"/>
</dbReference>
<accession>A0ABQ4B5U6</accession>
<evidence type="ECO:0000313" key="6">
    <source>
        <dbReference type="Proteomes" id="UP000624709"/>
    </source>
</evidence>
<feature type="domain" description="Non-reducing end beta-L-arabinofuranosidase-like GH127 catalytic" evidence="2">
    <location>
        <begin position="30"/>
        <end position="414"/>
    </location>
</feature>
<keyword evidence="6" id="KW-1185">Reference proteome</keyword>
<dbReference type="InterPro" id="IPR049174">
    <property type="entry name" value="Beta-AFase-like"/>
</dbReference>
<feature type="region of interest" description="Disordered" evidence="1">
    <location>
        <begin position="1"/>
        <end position="21"/>
    </location>
</feature>
<organism evidence="5 6">
    <name type="scientific">Actinoplanes palleronii</name>
    <dbReference type="NCBI Taxonomy" id="113570"/>
    <lineage>
        <taxon>Bacteria</taxon>
        <taxon>Bacillati</taxon>
        <taxon>Actinomycetota</taxon>
        <taxon>Actinomycetes</taxon>
        <taxon>Micromonosporales</taxon>
        <taxon>Micromonosporaceae</taxon>
        <taxon>Actinoplanes</taxon>
    </lineage>
</organism>
<feature type="domain" description="Non-reducing end beta-L-arabinofuranosidase-like GH127 middle" evidence="3">
    <location>
        <begin position="426"/>
        <end position="520"/>
    </location>
</feature>
<dbReference type="PANTHER" id="PTHR43465:SF2">
    <property type="entry name" value="DUF1680 DOMAIN PROTEIN (AFU_ORTHOLOGUE AFUA_1G08910)"/>
    <property type="match status" value="1"/>
</dbReference>
<sequence>MTIDETLSMTATGTPAAPRSGRLRPLSLREVTLRDGFWQRRQQVNRNTSLAHIEHWIERTGWLANFTVAPESRRGREFSDSEIYKLLEAMAWELGREPDPGLRARYDRIVAVVAAAQLPDGYLNTRFGRAGQPPRWSDLEWGHELYCLGHLIQAAVARARTGHPDDLLVLVARRAADLVCEVFADAGVCGHAEIEPALVELYRVTGERRYLEQARLFVERRGNQVLDDIEFGRSYFQDDVPVRDAEVLRGHAVRAVYLAAGTVDVAVETGDDELLAAVVRQWRAAVSRRTYLTGGIGSRHQDEAFGDDFVLPPDRAYSETCAAVGSVMLAWRLLLAEGDPRYADLIERILFNVIATSPSDDGTRFFYTNTLHQRVLGTEPGADTQVPRAASTLRAPWFEVSCCPTNLARTFAALTAYIATTDDDGVQLHQYTAADVGVTLPGDRRVAFRVDTDYPATGRITVRITESPGTPWTLTLRIPPWATGATLMTSDGGVTEVAPGSARLRRVFTPGELVILDLPLHPRLTVADPRVDAVRGCAAVERGPIVYCAESVDLPAGVALDALRLTPSLTDTPGAVLATCEVTALPDENWPYSGTPSPLPARRSPATAVIPLRPYHSWAGRGPSTMRVWIPIKTLSGTT</sequence>
<comment type="caution">
    <text evidence="5">The sequence shown here is derived from an EMBL/GenBank/DDBJ whole genome shotgun (WGS) entry which is preliminary data.</text>
</comment>
<reference evidence="5 6" key="1">
    <citation type="submission" date="2021-01" db="EMBL/GenBank/DDBJ databases">
        <title>Whole genome shotgun sequence of Actinoplanes palleronii NBRC 14916.</title>
        <authorList>
            <person name="Komaki H."/>
            <person name="Tamura T."/>
        </authorList>
    </citation>
    <scope>NUCLEOTIDE SEQUENCE [LARGE SCALE GENOMIC DNA]</scope>
    <source>
        <strain evidence="5 6">NBRC 14916</strain>
    </source>
</reference>
<dbReference type="Pfam" id="PF07944">
    <property type="entry name" value="Beta-AFase-like_GH127_cat"/>
    <property type="match status" value="1"/>
</dbReference>
<proteinExistence type="predicted"/>
<evidence type="ECO:0008006" key="7">
    <source>
        <dbReference type="Google" id="ProtNLM"/>
    </source>
</evidence>
<dbReference type="Pfam" id="PF20737">
    <property type="entry name" value="Glyco_hydro127C"/>
    <property type="match status" value="1"/>
</dbReference>
<feature type="compositionally biased region" description="Polar residues" evidence="1">
    <location>
        <begin position="1"/>
        <end position="13"/>
    </location>
</feature>
<evidence type="ECO:0000259" key="4">
    <source>
        <dbReference type="Pfam" id="PF20737"/>
    </source>
</evidence>
<evidence type="ECO:0000256" key="1">
    <source>
        <dbReference type="SAM" id="MobiDB-lite"/>
    </source>
</evidence>
<dbReference type="InterPro" id="IPR008928">
    <property type="entry name" value="6-hairpin_glycosidase_sf"/>
</dbReference>
<gene>
    <name evidence="5" type="ORF">Apa02nite_021570</name>
</gene>
<dbReference type="InterPro" id="IPR049049">
    <property type="entry name" value="Beta-AFase-like_GH127_C"/>
</dbReference>
<dbReference type="Proteomes" id="UP000624709">
    <property type="component" value="Unassembled WGS sequence"/>
</dbReference>
<dbReference type="RefSeq" id="WP_239164237.1">
    <property type="nucleotide sequence ID" value="NZ_BAAATY010000004.1"/>
</dbReference>